<keyword evidence="3" id="KW-1185">Reference proteome</keyword>
<organism evidence="2 3">
    <name type="scientific">Actinomycetospora chibensis</name>
    <dbReference type="NCBI Taxonomy" id="663606"/>
    <lineage>
        <taxon>Bacteria</taxon>
        <taxon>Bacillati</taxon>
        <taxon>Actinomycetota</taxon>
        <taxon>Actinomycetes</taxon>
        <taxon>Pseudonocardiales</taxon>
        <taxon>Pseudonocardiaceae</taxon>
        <taxon>Actinomycetospora</taxon>
    </lineage>
</organism>
<proteinExistence type="predicted"/>
<accession>A0ABV9RDG9</accession>
<feature type="domain" description="DUF397" evidence="1">
    <location>
        <begin position="6"/>
        <end position="57"/>
    </location>
</feature>
<protein>
    <submittedName>
        <fullName evidence="2">DUF397 domain-containing protein</fullName>
    </submittedName>
</protein>
<evidence type="ECO:0000259" key="1">
    <source>
        <dbReference type="Pfam" id="PF04149"/>
    </source>
</evidence>
<dbReference type="RefSeq" id="WP_274187361.1">
    <property type="nucleotide sequence ID" value="NZ_BAABHN010000006.1"/>
</dbReference>
<evidence type="ECO:0000313" key="2">
    <source>
        <dbReference type="EMBL" id="MFC4831599.1"/>
    </source>
</evidence>
<dbReference type="InterPro" id="IPR007278">
    <property type="entry name" value="DUF397"/>
</dbReference>
<gene>
    <name evidence="2" type="ORF">ACFPEL_04165</name>
</gene>
<comment type="caution">
    <text evidence="2">The sequence shown here is derived from an EMBL/GenBank/DDBJ whole genome shotgun (WGS) entry which is preliminary data.</text>
</comment>
<sequence>MATTHGWRTSSFSSNGASCVEVLEADGATYLRDTKSHGEGAVLHLDGPAWAAFLREVAHDAPSANGAVEVTADEDGGRLVRETSSDAVLLFRHDEWTAFRRGVLAGEFGATPTDRPGP</sequence>
<name>A0ABV9RDG9_9PSEU</name>
<dbReference type="Pfam" id="PF04149">
    <property type="entry name" value="DUF397"/>
    <property type="match status" value="1"/>
</dbReference>
<dbReference type="EMBL" id="JBHSIM010000006">
    <property type="protein sequence ID" value="MFC4831599.1"/>
    <property type="molecule type" value="Genomic_DNA"/>
</dbReference>
<dbReference type="Proteomes" id="UP001595909">
    <property type="component" value="Unassembled WGS sequence"/>
</dbReference>
<reference evidence="3" key="1">
    <citation type="journal article" date="2019" name="Int. J. Syst. Evol. Microbiol.">
        <title>The Global Catalogue of Microorganisms (GCM) 10K type strain sequencing project: providing services to taxonomists for standard genome sequencing and annotation.</title>
        <authorList>
            <consortium name="The Broad Institute Genomics Platform"/>
            <consortium name="The Broad Institute Genome Sequencing Center for Infectious Disease"/>
            <person name="Wu L."/>
            <person name="Ma J."/>
        </authorList>
    </citation>
    <scope>NUCLEOTIDE SEQUENCE [LARGE SCALE GENOMIC DNA]</scope>
    <source>
        <strain evidence="3">CCUG 50347</strain>
    </source>
</reference>
<evidence type="ECO:0000313" key="3">
    <source>
        <dbReference type="Proteomes" id="UP001595909"/>
    </source>
</evidence>